<dbReference type="CDD" id="cd01948">
    <property type="entry name" value="EAL"/>
    <property type="match status" value="1"/>
</dbReference>
<organism evidence="2 3">
    <name type="scientific">Methylobacterium iners</name>
    <dbReference type="NCBI Taxonomy" id="418707"/>
    <lineage>
        <taxon>Bacteria</taxon>
        <taxon>Pseudomonadati</taxon>
        <taxon>Pseudomonadota</taxon>
        <taxon>Alphaproteobacteria</taxon>
        <taxon>Hyphomicrobiales</taxon>
        <taxon>Methylobacteriaceae</taxon>
        <taxon>Methylobacterium</taxon>
    </lineage>
</organism>
<dbReference type="InterPro" id="IPR050706">
    <property type="entry name" value="Cyclic-di-GMP_PDE-like"/>
</dbReference>
<dbReference type="Gene3D" id="3.20.20.450">
    <property type="entry name" value="EAL domain"/>
    <property type="match status" value="1"/>
</dbReference>
<dbReference type="SUPFAM" id="SSF55781">
    <property type="entry name" value="GAF domain-like"/>
    <property type="match status" value="1"/>
</dbReference>
<dbReference type="PANTHER" id="PTHR33121:SF76">
    <property type="entry name" value="SIGNALING PROTEIN"/>
    <property type="match status" value="1"/>
</dbReference>
<evidence type="ECO:0000259" key="1">
    <source>
        <dbReference type="PROSITE" id="PS50883"/>
    </source>
</evidence>
<accession>A0ABQ4S4J5</accession>
<dbReference type="Pfam" id="PF01590">
    <property type="entry name" value="GAF"/>
    <property type="match status" value="1"/>
</dbReference>
<protein>
    <recommendedName>
        <fullName evidence="1">EAL domain-containing protein</fullName>
    </recommendedName>
</protein>
<comment type="caution">
    <text evidence="2">The sequence shown here is derived from an EMBL/GenBank/DDBJ whole genome shotgun (WGS) entry which is preliminary data.</text>
</comment>
<dbReference type="Gene3D" id="3.30.450.40">
    <property type="match status" value="1"/>
</dbReference>
<dbReference type="InterPro" id="IPR003018">
    <property type="entry name" value="GAF"/>
</dbReference>
<dbReference type="InterPro" id="IPR029016">
    <property type="entry name" value="GAF-like_dom_sf"/>
</dbReference>
<name>A0ABQ4S4J5_9HYPH</name>
<dbReference type="PROSITE" id="PS50883">
    <property type="entry name" value="EAL"/>
    <property type="match status" value="1"/>
</dbReference>
<dbReference type="Pfam" id="PF00563">
    <property type="entry name" value="EAL"/>
    <property type="match status" value="1"/>
</dbReference>
<evidence type="ECO:0000313" key="2">
    <source>
        <dbReference type="EMBL" id="GJD98046.1"/>
    </source>
</evidence>
<dbReference type="SMART" id="SM00052">
    <property type="entry name" value="EAL"/>
    <property type="match status" value="1"/>
</dbReference>
<sequence length="412" mass="44429">MVLSSSDLAPLGAHAAAGEDVIQDALVAIRNHLGMEVAYFSEFSAGRTIFRRVDAPGLEHLIKVGDSHSLDDVYCNHILAGRLPELIPDTAQVRLAREMPITAAVPIGSHISIPIRLFDGTPFGMFCCLSPRPIPSLNERDLATMRVFAGLATRQVNTGLQQRQKDQQTHDSIAGVIAAENYDIVFQPIFDLRSSTVISCEALCRFKPTPYRSPDKWFQDALDVGLGLELELAVLRTTLAALPHLPASISLSLNASPELVISGRLRNLIPVEHAERIILEITEHAAVSNYTALHAQLRPLKRLGVRVAVDDAGAGYSGLQHIVQLGPDIIKMDMSLTRAVDTDPARRALATAMVFYARETGSCIVAEGIETAAELSALQLLGADRGQGYLLGKPGSLATLWAAATEAQTRVA</sequence>
<dbReference type="InterPro" id="IPR035919">
    <property type="entry name" value="EAL_sf"/>
</dbReference>
<reference evidence="2" key="2">
    <citation type="submission" date="2021-08" db="EMBL/GenBank/DDBJ databases">
        <authorList>
            <person name="Tani A."/>
            <person name="Ola A."/>
            <person name="Ogura Y."/>
            <person name="Katsura K."/>
            <person name="Hayashi T."/>
        </authorList>
    </citation>
    <scope>NUCLEOTIDE SEQUENCE</scope>
    <source>
        <strain evidence="2">DSM 19015</strain>
    </source>
</reference>
<reference evidence="2" key="1">
    <citation type="journal article" date="2021" name="Front. Microbiol.">
        <title>Comprehensive Comparative Genomics and Phenotyping of Methylobacterium Species.</title>
        <authorList>
            <person name="Alessa O."/>
            <person name="Ogura Y."/>
            <person name="Fujitani Y."/>
            <person name="Takami H."/>
            <person name="Hayashi T."/>
            <person name="Sahin N."/>
            <person name="Tani A."/>
        </authorList>
    </citation>
    <scope>NUCLEOTIDE SEQUENCE</scope>
    <source>
        <strain evidence="2">DSM 19015</strain>
    </source>
</reference>
<dbReference type="RefSeq" id="WP_238247197.1">
    <property type="nucleotide sequence ID" value="NZ_BPQP01000151.1"/>
</dbReference>
<dbReference type="PANTHER" id="PTHR33121">
    <property type="entry name" value="CYCLIC DI-GMP PHOSPHODIESTERASE PDEF"/>
    <property type="match status" value="1"/>
</dbReference>
<gene>
    <name evidence="2" type="ORF">OCOJLMKI_5285</name>
</gene>
<proteinExistence type="predicted"/>
<keyword evidence="3" id="KW-1185">Reference proteome</keyword>
<evidence type="ECO:0000313" key="3">
    <source>
        <dbReference type="Proteomes" id="UP001055125"/>
    </source>
</evidence>
<dbReference type="EMBL" id="BPQP01000151">
    <property type="protein sequence ID" value="GJD98046.1"/>
    <property type="molecule type" value="Genomic_DNA"/>
</dbReference>
<feature type="domain" description="EAL" evidence="1">
    <location>
        <begin position="166"/>
        <end position="408"/>
    </location>
</feature>
<dbReference type="Proteomes" id="UP001055125">
    <property type="component" value="Unassembled WGS sequence"/>
</dbReference>
<dbReference type="InterPro" id="IPR001633">
    <property type="entry name" value="EAL_dom"/>
</dbReference>
<dbReference type="SUPFAM" id="SSF141868">
    <property type="entry name" value="EAL domain-like"/>
    <property type="match status" value="1"/>
</dbReference>